<evidence type="ECO:0000313" key="1">
    <source>
        <dbReference type="EMBL" id="MBX65099.1"/>
    </source>
</evidence>
<proteinExistence type="predicted"/>
<dbReference type="EMBL" id="GGEC01084615">
    <property type="protein sequence ID" value="MBX65099.1"/>
    <property type="molecule type" value="Transcribed_RNA"/>
</dbReference>
<reference evidence="1" key="1">
    <citation type="submission" date="2018-02" db="EMBL/GenBank/DDBJ databases">
        <title>Rhizophora mucronata_Transcriptome.</title>
        <authorList>
            <person name="Meera S.P."/>
            <person name="Sreeshan A."/>
            <person name="Augustine A."/>
        </authorList>
    </citation>
    <scope>NUCLEOTIDE SEQUENCE</scope>
    <source>
        <tissue evidence="1">Leaf</tissue>
    </source>
</reference>
<accession>A0A2P2QDQ2</accession>
<protein>
    <submittedName>
        <fullName evidence="1">Uncharacterized protein</fullName>
    </submittedName>
</protein>
<organism evidence="1">
    <name type="scientific">Rhizophora mucronata</name>
    <name type="common">Asiatic mangrove</name>
    <dbReference type="NCBI Taxonomy" id="61149"/>
    <lineage>
        <taxon>Eukaryota</taxon>
        <taxon>Viridiplantae</taxon>
        <taxon>Streptophyta</taxon>
        <taxon>Embryophyta</taxon>
        <taxon>Tracheophyta</taxon>
        <taxon>Spermatophyta</taxon>
        <taxon>Magnoliopsida</taxon>
        <taxon>eudicotyledons</taxon>
        <taxon>Gunneridae</taxon>
        <taxon>Pentapetalae</taxon>
        <taxon>rosids</taxon>
        <taxon>fabids</taxon>
        <taxon>Malpighiales</taxon>
        <taxon>Rhizophoraceae</taxon>
        <taxon>Rhizophora</taxon>
    </lineage>
</organism>
<name>A0A2P2QDQ2_RHIMU</name>
<sequence>MRKRIRMLSIKVMALCFRFQRRMFWQPLLQLWLI</sequence>
<dbReference type="AlphaFoldDB" id="A0A2P2QDQ2"/>